<dbReference type="PANTHER" id="PTHR45833:SF1">
    <property type="entry name" value="METHIONINE SYNTHASE"/>
    <property type="match status" value="1"/>
</dbReference>
<keyword evidence="10" id="KW-1185">Reference proteome</keyword>
<dbReference type="PANTHER" id="PTHR45833">
    <property type="entry name" value="METHIONINE SYNTHASE"/>
    <property type="match status" value="1"/>
</dbReference>
<reference evidence="9 10" key="1">
    <citation type="submission" date="2016-10" db="EMBL/GenBank/DDBJ databases">
        <authorList>
            <person name="de Groot N.N."/>
        </authorList>
    </citation>
    <scope>NUCLEOTIDE SEQUENCE [LARGE SCALE GENOMIC DNA]</scope>
    <source>
        <strain evidence="9 10">DSM 3217</strain>
    </source>
</reference>
<evidence type="ECO:0000256" key="4">
    <source>
        <dbReference type="ARBA" id="ARBA00022691"/>
    </source>
</evidence>
<evidence type="ECO:0000256" key="1">
    <source>
        <dbReference type="ARBA" id="ARBA00010398"/>
    </source>
</evidence>
<evidence type="ECO:0000313" key="9">
    <source>
        <dbReference type="EMBL" id="SDB29683.1"/>
    </source>
</evidence>
<dbReference type="GO" id="GO:0046872">
    <property type="term" value="F:metal ion binding"/>
    <property type="evidence" value="ECO:0007669"/>
    <property type="project" value="UniProtKB-KW"/>
</dbReference>
<dbReference type="InterPro" id="IPR050554">
    <property type="entry name" value="Met_Synthase/Corrinoid"/>
</dbReference>
<dbReference type="GO" id="GO:0005829">
    <property type="term" value="C:cytosol"/>
    <property type="evidence" value="ECO:0007669"/>
    <property type="project" value="TreeGrafter"/>
</dbReference>
<evidence type="ECO:0000256" key="6">
    <source>
        <dbReference type="ARBA" id="ARBA00023285"/>
    </source>
</evidence>
<dbReference type="SUPFAM" id="SSF51717">
    <property type="entry name" value="Dihydropteroate synthetase-like"/>
    <property type="match status" value="1"/>
</dbReference>
<accession>A0A1G6C9Y9</accession>
<feature type="binding site" evidence="7">
    <location>
        <position position="271"/>
    </location>
    <ligand>
        <name>Zn(2+)</name>
        <dbReference type="ChEBI" id="CHEBI:29105"/>
    </ligand>
</feature>
<keyword evidence="4" id="KW-0949">S-adenosyl-L-methionine</keyword>
<gene>
    <name evidence="9" type="ORF">SAMN02910417_02209</name>
</gene>
<proteinExistence type="inferred from homology"/>
<evidence type="ECO:0000313" key="10">
    <source>
        <dbReference type="Proteomes" id="UP000199228"/>
    </source>
</evidence>
<evidence type="ECO:0000259" key="8">
    <source>
        <dbReference type="PROSITE" id="PS50970"/>
    </source>
</evidence>
<keyword evidence="3 7" id="KW-0808">Transferase</keyword>
<evidence type="ECO:0000256" key="5">
    <source>
        <dbReference type="ARBA" id="ARBA00022723"/>
    </source>
</evidence>
<protein>
    <submittedName>
        <fullName evidence="9">Methionine synthase I (Cobalamin-dependent), methyltransferase domain</fullName>
    </submittedName>
</protein>
<keyword evidence="7" id="KW-0862">Zinc</keyword>
<dbReference type="Pfam" id="PF02574">
    <property type="entry name" value="S-methyl_trans"/>
    <property type="match status" value="1"/>
</dbReference>
<dbReference type="GO" id="GO:0032259">
    <property type="term" value="P:methylation"/>
    <property type="evidence" value="ECO:0007669"/>
    <property type="project" value="UniProtKB-KW"/>
</dbReference>
<dbReference type="GO" id="GO:0008705">
    <property type="term" value="F:methionine synthase activity"/>
    <property type="evidence" value="ECO:0007669"/>
    <property type="project" value="TreeGrafter"/>
</dbReference>
<evidence type="ECO:0000256" key="7">
    <source>
        <dbReference type="PROSITE-ProRule" id="PRU00333"/>
    </source>
</evidence>
<feature type="binding site" evidence="7">
    <location>
        <position position="207"/>
    </location>
    <ligand>
        <name>Zn(2+)</name>
        <dbReference type="ChEBI" id="CHEBI:29105"/>
    </ligand>
</feature>
<name>A0A1G6C9Y9_EUBOX</name>
<keyword evidence="6" id="KW-0170">Cobalt</keyword>
<dbReference type="RefSeq" id="WP_176762388.1">
    <property type="nucleotide sequence ID" value="NZ_FMXR01000017.1"/>
</dbReference>
<sequence length="436" mass="47460">MCNLREMLQDPNRVIVLDGAMGTMLERAGLDVYQRPEEINMKHADVVSEITAQYVAAGSDIVYANTFQVNRHRLKDSAYTVEEVIFAAVSAAKTAVAATDTKIALDIGPIGLLVEPTGELRFEDAVDIFKEIVEAGVKAGCDLVVFETMSDLNELRAGVIAAKENSNLPIFATMTFEKSERTYTGCSLEAMVAVMDGLGVDALGINCSKGPMEILPLAQKLVQITDTPIIVKANAGLPDPVKGTYSIAAEEFGKYMKEYAALGIRIIGGCCGTQPSYIEEIKKQAKKAFVKHGAKRDMILAGLATSMTEVDETLLKESLIEPDEDYIKTVKTGEVEEVAECLMKMEDKGEEFIFCDVTGAPDEVVLMKEVVKKVQSMSNTPFIFRSNDADVIEAALRPYQGRAVVMTDLNAVKAVKPIAEKYGAILYTDEQGIVSY</sequence>
<organism evidence="9 10">
    <name type="scientific">Eubacterium oxidoreducens</name>
    <dbReference type="NCBI Taxonomy" id="1732"/>
    <lineage>
        <taxon>Bacteria</taxon>
        <taxon>Bacillati</taxon>
        <taxon>Bacillota</taxon>
        <taxon>Clostridia</taxon>
        <taxon>Eubacteriales</taxon>
        <taxon>Eubacteriaceae</taxon>
        <taxon>Eubacterium</taxon>
    </lineage>
</organism>
<keyword evidence="5 7" id="KW-0479">Metal-binding</keyword>
<comment type="cofactor">
    <cofactor evidence="7">
        <name>Zn(2+)</name>
        <dbReference type="ChEBI" id="CHEBI:29105"/>
    </cofactor>
</comment>
<evidence type="ECO:0000256" key="3">
    <source>
        <dbReference type="ARBA" id="ARBA00022679"/>
    </source>
</evidence>
<comment type="similarity">
    <text evidence="1">Belongs to the vitamin-B12 dependent methionine synthase family.</text>
</comment>
<feature type="domain" description="Hcy-binding" evidence="8">
    <location>
        <begin position="3"/>
        <end position="285"/>
    </location>
</feature>
<dbReference type="InterPro" id="IPR011005">
    <property type="entry name" value="Dihydropteroate_synth-like_sf"/>
</dbReference>
<dbReference type="SUPFAM" id="SSF82282">
    <property type="entry name" value="Homocysteine S-methyltransferase"/>
    <property type="match status" value="1"/>
</dbReference>
<feature type="binding site" evidence="7">
    <location>
        <position position="270"/>
    </location>
    <ligand>
        <name>Zn(2+)</name>
        <dbReference type="ChEBI" id="CHEBI:29105"/>
    </ligand>
</feature>
<dbReference type="GO" id="GO:0050667">
    <property type="term" value="P:homocysteine metabolic process"/>
    <property type="evidence" value="ECO:0007669"/>
    <property type="project" value="TreeGrafter"/>
</dbReference>
<dbReference type="GO" id="GO:0046653">
    <property type="term" value="P:tetrahydrofolate metabolic process"/>
    <property type="evidence" value="ECO:0007669"/>
    <property type="project" value="TreeGrafter"/>
</dbReference>
<dbReference type="PROSITE" id="PS50970">
    <property type="entry name" value="HCY"/>
    <property type="match status" value="1"/>
</dbReference>
<evidence type="ECO:0000256" key="2">
    <source>
        <dbReference type="ARBA" id="ARBA00022603"/>
    </source>
</evidence>
<dbReference type="AlphaFoldDB" id="A0A1G6C9Y9"/>
<dbReference type="EMBL" id="FMXR01000017">
    <property type="protein sequence ID" value="SDB29683.1"/>
    <property type="molecule type" value="Genomic_DNA"/>
</dbReference>
<dbReference type="Gene3D" id="3.20.20.330">
    <property type="entry name" value="Homocysteine-binding-like domain"/>
    <property type="match status" value="1"/>
</dbReference>
<dbReference type="Gene3D" id="3.20.20.20">
    <property type="entry name" value="Dihydropteroate synthase-like"/>
    <property type="match status" value="1"/>
</dbReference>
<dbReference type="Proteomes" id="UP000199228">
    <property type="component" value="Unassembled WGS sequence"/>
</dbReference>
<keyword evidence="2 7" id="KW-0489">Methyltransferase</keyword>
<dbReference type="STRING" id="1732.SAMN02910417_02209"/>
<dbReference type="InterPro" id="IPR036589">
    <property type="entry name" value="HCY_dom_sf"/>
</dbReference>
<dbReference type="InterPro" id="IPR003726">
    <property type="entry name" value="HCY_dom"/>
</dbReference>